<comment type="caution">
    <text evidence="7">The sequence shown here is derived from an EMBL/GenBank/DDBJ whole genome shotgun (WGS) entry which is preliminary data.</text>
</comment>
<keyword evidence="8" id="KW-1185">Reference proteome</keyword>
<dbReference type="EMBL" id="BMIQ01000004">
    <property type="protein sequence ID" value="GGE07812.1"/>
    <property type="molecule type" value="Genomic_DNA"/>
</dbReference>
<dbReference type="InterPro" id="IPR016898">
    <property type="entry name" value="Polyphosphate_phosphotransfera"/>
</dbReference>
<feature type="domain" description="Polyphosphate kinase-2-related" evidence="6">
    <location>
        <begin position="25"/>
        <end position="242"/>
    </location>
</feature>
<gene>
    <name evidence="7" type="ORF">GCM10011390_28560</name>
</gene>
<dbReference type="InterPro" id="IPR027417">
    <property type="entry name" value="P-loop_NTPase"/>
</dbReference>
<evidence type="ECO:0000256" key="1">
    <source>
        <dbReference type="ARBA" id="ARBA00009924"/>
    </source>
</evidence>
<keyword evidence="2 7" id="KW-0808">Transferase</keyword>
<dbReference type="AlphaFoldDB" id="A0A916ZPG4"/>
<dbReference type="Proteomes" id="UP000644699">
    <property type="component" value="Unassembled WGS sequence"/>
</dbReference>
<name>A0A916ZPG4_9HYPH</name>
<dbReference type="PIRSF" id="PIRSF028756">
    <property type="entry name" value="PPK2_prd"/>
    <property type="match status" value="1"/>
</dbReference>
<reference evidence="7" key="1">
    <citation type="journal article" date="2014" name="Int. J. Syst. Evol. Microbiol.">
        <title>Complete genome sequence of Corynebacterium casei LMG S-19264T (=DSM 44701T), isolated from a smear-ripened cheese.</title>
        <authorList>
            <consortium name="US DOE Joint Genome Institute (JGI-PGF)"/>
            <person name="Walter F."/>
            <person name="Albersmeier A."/>
            <person name="Kalinowski J."/>
            <person name="Ruckert C."/>
        </authorList>
    </citation>
    <scope>NUCLEOTIDE SEQUENCE</scope>
    <source>
        <strain evidence="7">CGMCC 1.15367</strain>
    </source>
</reference>
<organism evidence="7 8">
    <name type="scientific">Aureimonas endophytica</name>
    <dbReference type="NCBI Taxonomy" id="2027858"/>
    <lineage>
        <taxon>Bacteria</taxon>
        <taxon>Pseudomonadati</taxon>
        <taxon>Pseudomonadota</taxon>
        <taxon>Alphaproteobacteria</taxon>
        <taxon>Hyphomicrobiales</taxon>
        <taxon>Aurantimonadaceae</taxon>
        <taxon>Aureimonas</taxon>
    </lineage>
</organism>
<proteinExistence type="inferred from homology"/>
<dbReference type="PANTHER" id="PTHR34383:SF3">
    <property type="entry name" value="POLYPHOSPHATE:AMP PHOSPHOTRANSFERASE"/>
    <property type="match status" value="1"/>
</dbReference>
<evidence type="ECO:0000256" key="2">
    <source>
        <dbReference type="ARBA" id="ARBA00022679"/>
    </source>
</evidence>
<reference evidence="7" key="2">
    <citation type="submission" date="2020-09" db="EMBL/GenBank/DDBJ databases">
        <authorList>
            <person name="Sun Q."/>
            <person name="Zhou Y."/>
        </authorList>
    </citation>
    <scope>NUCLEOTIDE SEQUENCE</scope>
    <source>
        <strain evidence="7">CGMCC 1.15367</strain>
    </source>
</reference>
<dbReference type="SUPFAM" id="SSF52540">
    <property type="entry name" value="P-loop containing nucleoside triphosphate hydrolases"/>
    <property type="match status" value="1"/>
</dbReference>
<dbReference type="InterPro" id="IPR022488">
    <property type="entry name" value="PPK2-related"/>
</dbReference>
<evidence type="ECO:0000256" key="4">
    <source>
        <dbReference type="ARBA" id="ARBA00023310"/>
    </source>
</evidence>
<dbReference type="PANTHER" id="PTHR34383">
    <property type="entry name" value="POLYPHOSPHATE:AMP PHOSPHOTRANSFERASE-RELATED"/>
    <property type="match status" value="1"/>
</dbReference>
<evidence type="ECO:0000313" key="8">
    <source>
        <dbReference type="Proteomes" id="UP000644699"/>
    </source>
</evidence>
<dbReference type="GO" id="GO:0008976">
    <property type="term" value="F:polyphosphate kinase activity"/>
    <property type="evidence" value="ECO:0007669"/>
    <property type="project" value="InterPro"/>
</dbReference>
<comment type="similarity">
    <text evidence="1">Belongs to the polyphosphate kinase 2 (PPK2) family. Class I subfamily.</text>
</comment>
<keyword evidence="4" id="KW-0066">ATP synthesis</keyword>
<dbReference type="RefSeq" id="WP_188909564.1">
    <property type="nucleotide sequence ID" value="NZ_BMIQ01000004.1"/>
</dbReference>
<comment type="catalytic activity">
    <reaction evidence="5">
        <text>[phosphate](n) + ATP = [phosphate](n+1) + ADP</text>
        <dbReference type="Rhea" id="RHEA:19573"/>
        <dbReference type="Rhea" id="RHEA-COMP:9859"/>
        <dbReference type="Rhea" id="RHEA-COMP:14280"/>
        <dbReference type="ChEBI" id="CHEBI:16838"/>
        <dbReference type="ChEBI" id="CHEBI:30616"/>
        <dbReference type="ChEBI" id="CHEBI:456216"/>
    </reaction>
    <physiologicalReaction direction="right-to-left" evidence="5">
        <dbReference type="Rhea" id="RHEA:19575"/>
    </physiologicalReaction>
</comment>
<evidence type="ECO:0000259" key="6">
    <source>
        <dbReference type="Pfam" id="PF03976"/>
    </source>
</evidence>
<keyword evidence="3" id="KW-0418">Kinase</keyword>
<accession>A0A916ZPG4</accession>
<dbReference type="Gene3D" id="3.40.50.300">
    <property type="entry name" value="P-loop containing nucleotide triphosphate hydrolases"/>
    <property type="match status" value="1"/>
</dbReference>
<evidence type="ECO:0000256" key="3">
    <source>
        <dbReference type="ARBA" id="ARBA00022777"/>
    </source>
</evidence>
<dbReference type="GO" id="GO:0006754">
    <property type="term" value="P:ATP biosynthetic process"/>
    <property type="evidence" value="ECO:0007669"/>
    <property type="project" value="UniProtKB-KW"/>
</dbReference>
<evidence type="ECO:0000313" key="7">
    <source>
        <dbReference type="EMBL" id="GGE07812.1"/>
    </source>
</evidence>
<evidence type="ECO:0000256" key="5">
    <source>
        <dbReference type="ARBA" id="ARBA00024500"/>
    </source>
</evidence>
<dbReference type="Pfam" id="PF03976">
    <property type="entry name" value="PPK2"/>
    <property type="match status" value="1"/>
</dbReference>
<protein>
    <submittedName>
        <fullName evidence="7">UDP-galactose-lipid carrier transferase</fullName>
    </submittedName>
</protein>
<sequence>MAKDDKKGGFSFAKEDMDRELPKSVDYDERIAELQTMLVRIEQAYLGSDHSAVIVFEGWDAAGKGGTIRRISNVLDPRGFKVWPIAAPTPEELKRHYLSRFWQRLPGKGEIAVFDRSWYGRVLVERVEAITPETDWRRAYREINEFERLLTDNGTRVVKIFLAIDRKEQLERFVKRMDDPLKRWKLSAEDFRNRGKWDAYIEAGEEMIAKTSTEAAPWHVVASNHKKYSRVTAIQHIVDDLSAGLDLTPKPLPPNVREAAEQAIAAEKG</sequence>